<feature type="transmembrane region" description="Helical" evidence="1">
    <location>
        <begin position="40"/>
        <end position="59"/>
    </location>
</feature>
<evidence type="ECO:0000313" key="2">
    <source>
        <dbReference type="EMBL" id="CCC49429.1"/>
    </source>
</evidence>
<dbReference type="EMBL" id="HE573024">
    <property type="protein sequence ID" value="CCC49429.1"/>
    <property type="molecule type" value="Genomic_DNA"/>
</dbReference>
<keyword evidence="1" id="KW-0472">Membrane</keyword>
<dbReference type="AlphaFoldDB" id="G0U032"/>
<protein>
    <submittedName>
        <fullName evidence="2">Uncharacterized protein</fullName>
    </submittedName>
</protein>
<dbReference type="VEuPathDB" id="TriTrypDB:TvY486_0800370"/>
<name>G0U032_TRYVY</name>
<gene>
    <name evidence="2" type="ORF">TVY486_0800370</name>
</gene>
<evidence type="ECO:0000256" key="1">
    <source>
        <dbReference type="SAM" id="Phobius"/>
    </source>
</evidence>
<accession>G0U032</accession>
<proteinExistence type="predicted"/>
<sequence>MSMCCHLALKTFPSFNSPLGHPKQTRGEERTLLYSLLGTYIYIYIYICICVCVHVYICASHSTVYFARSFNQNKQTNALTFSPPRPPSTAAEHWCVKFGEVLGNKINQGTRFEVFKVGGGEKECGWWKSATAAAFSA</sequence>
<organism evidence="2">
    <name type="scientific">Trypanosoma vivax (strain Y486)</name>
    <dbReference type="NCBI Taxonomy" id="1055687"/>
    <lineage>
        <taxon>Eukaryota</taxon>
        <taxon>Discoba</taxon>
        <taxon>Euglenozoa</taxon>
        <taxon>Kinetoplastea</taxon>
        <taxon>Metakinetoplastina</taxon>
        <taxon>Trypanosomatida</taxon>
        <taxon>Trypanosomatidae</taxon>
        <taxon>Trypanosoma</taxon>
        <taxon>Duttonella</taxon>
    </lineage>
</organism>
<keyword evidence="1" id="KW-0812">Transmembrane</keyword>
<keyword evidence="1" id="KW-1133">Transmembrane helix</keyword>
<reference evidence="2" key="1">
    <citation type="journal article" date="2012" name="Proc. Natl. Acad. Sci. U.S.A.">
        <title>Antigenic diversity is generated by distinct evolutionary mechanisms in African trypanosome species.</title>
        <authorList>
            <person name="Jackson A.P."/>
            <person name="Berry A."/>
            <person name="Aslett M."/>
            <person name="Allison H.C."/>
            <person name="Burton P."/>
            <person name="Vavrova-Anderson J."/>
            <person name="Brown R."/>
            <person name="Browne H."/>
            <person name="Corton N."/>
            <person name="Hauser H."/>
            <person name="Gamble J."/>
            <person name="Gilderthorp R."/>
            <person name="Marcello L."/>
            <person name="McQuillan J."/>
            <person name="Otto T.D."/>
            <person name="Quail M.A."/>
            <person name="Sanders M.J."/>
            <person name="van Tonder A."/>
            <person name="Ginger M.L."/>
            <person name="Field M.C."/>
            <person name="Barry J.D."/>
            <person name="Hertz-Fowler C."/>
            <person name="Berriman M."/>
        </authorList>
    </citation>
    <scope>NUCLEOTIDE SEQUENCE</scope>
    <source>
        <strain evidence="2">Y486</strain>
    </source>
</reference>